<organism evidence="2 3">
    <name type="scientific">Streptomyces minutiscleroticus</name>
    <dbReference type="NCBI Taxonomy" id="68238"/>
    <lineage>
        <taxon>Bacteria</taxon>
        <taxon>Bacillati</taxon>
        <taxon>Actinomycetota</taxon>
        <taxon>Actinomycetes</taxon>
        <taxon>Kitasatosporales</taxon>
        <taxon>Streptomycetaceae</taxon>
        <taxon>Streptomyces</taxon>
    </lineage>
</organism>
<proteinExistence type="predicted"/>
<protein>
    <submittedName>
        <fullName evidence="2">Uncharacterized protein</fullName>
    </submittedName>
</protein>
<accession>A0A918NUX4</accession>
<dbReference type="AlphaFoldDB" id="A0A918NUX4"/>
<reference evidence="2" key="1">
    <citation type="journal article" date="2014" name="Int. J. Syst. Evol. Microbiol.">
        <title>Complete genome sequence of Corynebacterium casei LMG S-19264T (=DSM 44701T), isolated from a smear-ripened cheese.</title>
        <authorList>
            <consortium name="US DOE Joint Genome Institute (JGI-PGF)"/>
            <person name="Walter F."/>
            <person name="Albersmeier A."/>
            <person name="Kalinowski J."/>
            <person name="Ruckert C."/>
        </authorList>
    </citation>
    <scope>NUCLEOTIDE SEQUENCE</scope>
    <source>
        <strain evidence="2">JCM 4790</strain>
    </source>
</reference>
<comment type="caution">
    <text evidence="2">The sequence shown here is derived from an EMBL/GenBank/DDBJ whole genome shotgun (WGS) entry which is preliminary data.</text>
</comment>
<evidence type="ECO:0000256" key="1">
    <source>
        <dbReference type="SAM" id="MobiDB-lite"/>
    </source>
</evidence>
<evidence type="ECO:0000313" key="3">
    <source>
        <dbReference type="Proteomes" id="UP000619244"/>
    </source>
</evidence>
<sequence>MCVTSSRAIRDRPGEGPDRPAPLPEERGPVSDTSRSDHDRPPTVPLTAADAHALGADAEALAALLGTALHGIARLRTGDASVDDLTDAIDGTTTLLERLTGARNAAVRAFHARRGSHSALARAMHLSSRATAQSRRRALLSNPPDALEQWAAGTHRPSPRTPMTGHDRTDDGATR</sequence>
<dbReference type="EMBL" id="BMVU01000037">
    <property type="protein sequence ID" value="GGX97013.1"/>
    <property type="molecule type" value="Genomic_DNA"/>
</dbReference>
<feature type="region of interest" description="Disordered" evidence="1">
    <location>
        <begin position="1"/>
        <end position="46"/>
    </location>
</feature>
<feature type="compositionally biased region" description="Basic and acidic residues" evidence="1">
    <location>
        <begin position="165"/>
        <end position="175"/>
    </location>
</feature>
<evidence type="ECO:0000313" key="2">
    <source>
        <dbReference type="EMBL" id="GGX97013.1"/>
    </source>
</evidence>
<dbReference type="Proteomes" id="UP000619244">
    <property type="component" value="Unassembled WGS sequence"/>
</dbReference>
<feature type="region of interest" description="Disordered" evidence="1">
    <location>
        <begin position="142"/>
        <end position="175"/>
    </location>
</feature>
<gene>
    <name evidence="2" type="ORF">GCM10010358_58490</name>
</gene>
<feature type="compositionally biased region" description="Basic and acidic residues" evidence="1">
    <location>
        <begin position="8"/>
        <end position="41"/>
    </location>
</feature>
<keyword evidence="3" id="KW-1185">Reference proteome</keyword>
<reference evidence="2" key="2">
    <citation type="submission" date="2020-09" db="EMBL/GenBank/DDBJ databases">
        <authorList>
            <person name="Sun Q."/>
            <person name="Ohkuma M."/>
        </authorList>
    </citation>
    <scope>NUCLEOTIDE SEQUENCE</scope>
    <source>
        <strain evidence="2">JCM 4790</strain>
    </source>
</reference>
<name>A0A918NUX4_9ACTN</name>